<name>A0ABY8TRM1_TETOB</name>
<feature type="region of interest" description="Disordered" evidence="1">
    <location>
        <begin position="68"/>
        <end position="102"/>
    </location>
</feature>
<evidence type="ECO:0000313" key="2">
    <source>
        <dbReference type="EMBL" id="WIA10997.1"/>
    </source>
</evidence>
<accession>A0ABY8TRM1</accession>
<feature type="compositionally biased region" description="Low complexity" evidence="1">
    <location>
        <begin position="146"/>
        <end position="155"/>
    </location>
</feature>
<gene>
    <name evidence="2" type="ORF">OEZ85_011154</name>
</gene>
<evidence type="ECO:0000256" key="1">
    <source>
        <dbReference type="SAM" id="MobiDB-lite"/>
    </source>
</evidence>
<dbReference type="Proteomes" id="UP001244341">
    <property type="component" value="Chromosome 2b"/>
</dbReference>
<feature type="region of interest" description="Disordered" evidence="1">
    <location>
        <begin position="140"/>
        <end position="177"/>
    </location>
</feature>
<protein>
    <submittedName>
        <fullName evidence="2">Uncharacterized protein</fullName>
    </submittedName>
</protein>
<sequence length="267" mass="28843">MQALSDEQLQELSSEQLAAAADAAAAACHAAAGATGNEVGECLLDYFVFKRCMQLMLLQRQHRRLVQQHHLSHQQQQQQPSPAENEPDGSSSSSSSSVPAVSPEELAEVDIWDAFFDADLDDYIQYLQAAAAGAPSVFTTINPNAQPQQQQQQPQGLTSHKPSKASRKTVESSAAASQQQQLAEARQLLSNSAAMLSIMPPGIKSRPLLLLGSSQLVQLAAMAGGSPEDVVEVLQDFYKLKRLGFRAALEELMDVADEQSVVERFQA</sequence>
<proteinExistence type="predicted"/>
<dbReference type="EMBL" id="CP126209">
    <property type="protein sequence ID" value="WIA10997.1"/>
    <property type="molecule type" value="Genomic_DNA"/>
</dbReference>
<reference evidence="2 3" key="1">
    <citation type="submission" date="2023-05" db="EMBL/GenBank/DDBJ databases">
        <title>A 100% complete, gapless, phased diploid assembly of the Scenedesmus obliquus UTEX 3031 genome.</title>
        <authorList>
            <person name="Biondi T.C."/>
            <person name="Hanschen E.R."/>
            <person name="Kwon T."/>
            <person name="Eng W."/>
            <person name="Kruse C.P.S."/>
            <person name="Koehler S.I."/>
            <person name="Kunde Y."/>
            <person name="Gleasner C.D."/>
            <person name="You Mak K.T."/>
            <person name="Polle J."/>
            <person name="Hovde B.T."/>
            <person name="Starkenburg S.R."/>
        </authorList>
    </citation>
    <scope>NUCLEOTIDE SEQUENCE [LARGE SCALE GENOMIC DNA]</scope>
    <source>
        <strain evidence="2 3">DOE0152z</strain>
    </source>
</reference>
<keyword evidence="3" id="KW-1185">Reference proteome</keyword>
<organism evidence="2 3">
    <name type="scientific">Tetradesmus obliquus</name>
    <name type="common">Green alga</name>
    <name type="synonym">Acutodesmus obliquus</name>
    <dbReference type="NCBI Taxonomy" id="3088"/>
    <lineage>
        <taxon>Eukaryota</taxon>
        <taxon>Viridiplantae</taxon>
        <taxon>Chlorophyta</taxon>
        <taxon>core chlorophytes</taxon>
        <taxon>Chlorophyceae</taxon>
        <taxon>CS clade</taxon>
        <taxon>Sphaeropleales</taxon>
        <taxon>Scenedesmaceae</taxon>
        <taxon>Tetradesmus</taxon>
    </lineage>
</organism>
<evidence type="ECO:0000313" key="3">
    <source>
        <dbReference type="Proteomes" id="UP001244341"/>
    </source>
</evidence>